<keyword evidence="3" id="KW-1185">Reference proteome</keyword>
<evidence type="ECO:0000313" key="2">
    <source>
        <dbReference type="EMBL" id="MFB9098971.1"/>
    </source>
</evidence>
<accession>A0ABV5GVG4</accession>
<keyword evidence="1" id="KW-1133">Transmembrane helix</keyword>
<organism evidence="2 3">
    <name type="scientific">Flavobacterium jumunjinense</name>
    <dbReference type="NCBI Taxonomy" id="998845"/>
    <lineage>
        <taxon>Bacteria</taxon>
        <taxon>Pseudomonadati</taxon>
        <taxon>Bacteroidota</taxon>
        <taxon>Flavobacteriia</taxon>
        <taxon>Flavobacteriales</taxon>
        <taxon>Flavobacteriaceae</taxon>
        <taxon>Flavobacterium</taxon>
    </lineage>
</organism>
<protein>
    <submittedName>
        <fullName evidence="2">Uncharacterized protein</fullName>
    </submittedName>
</protein>
<feature type="transmembrane region" description="Helical" evidence="1">
    <location>
        <begin position="42"/>
        <end position="59"/>
    </location>
</feature>
<dbReference type="EMBL" id="JBHMEY010000097">
    <property type="protein sequence ID" value="MFB9098971.1"/>
    <property type="molecule type" value="Genomic_DNA"/>
</dbReference>
<dbReference type="Proteomes" id="UP001589607">
    <property type="component" value="Unassembled WGS sequence"/>
</dbReference>
<feature type="transmembrane region" description="Helical" evidence="1">
    <location>
        <begin position="130"/>
        <end position="149"/>
    </location>
</feature>
<gene>
    <name evidence="2" type="ORF">ACFFVF_20880</name>
</gene>
<name>A0ABV5GVG4_9FLAO</name>
<evidence type="ECO:0000313" key="3">
    <source>
        <dbReference type="Proteomes" id="UP001589607"/>
    </source>
</evidence>
<sequence>MMNYSEPKNLIYSRLFLITVVLLLLNDLYLKYYFHNYITGKLSDFVGLFAFPFFVSLFFKNKNKLIYIMTGILFVFWKSTYSQFIIDSFNEFGIGINRVVDYSDVIALVILPFSYHYRKQRITGIEKLSFIPQSIIIGVCCFAFIATSLPSKSGEINLKSDYEAQVEMPKDTVLKKMFRYYQNSNDPYYEVVIELPENKSRIFLSTRISELENNKTKIELDSILYFETESSGLFFGIKKKNVDYVKKLKVEDFKQLFVEQEISKLKK</sequence>
<comment type="caution">
    <text evidence="2">The sequence shown here is derived from an EMBL/GenBank/DDBJ whole genome shotgun (WGS) entry which is preliminary data.</text>
</comment>
<dbReference type="RefSeq" id="WP_236456850.1">
    <property type="nucleotide sequence ID" value="NZ_CBCSGE010000030.1"/>
</dbReference>
<feature type="transmembrane region" description="Helical" evidence="1">
    <location>
        <begin position="12"/>
        <end position="30"/>
    </location>
</feature>
<evidence type="ECO:0000256" key="1">
    <source>
        <dbReference type="SAM" id="Phobius"/>
    </source>
</evidence>
<keyword evidence="1" id="KW-0472">Membrane</keyword>
<proteinExistence type="predicted"/>
<keyword evidence="1" id="KW-0812">Transmembrane</keyword>
<reference evidence="2 3" key="1">
    <citation type="submission" date="2024-09" db="EMBL/GenBank/DDBJ databases">
        <authorList>
            <person name="Sun Q."/>
            <person name="Mori K."/>
        </authorList>
    </citation>
    <scope>NUCLEOTIDE SEQUENCE [LARGE SCALE GENOMIC DNA]</scope>
    <source>
        <strain evidence="2 3">CECT 7955</strain>
    </source>
</reference>